<dbReference type="PANTHER" id="PTHR28133:SF1">
    <property type="entry name" value="REQUIRED FOR RESPIRATORY GROWTH PROTEIN 7, MITOCHONDRIAL"/>
    <property type="match status" value="1"/>
</dbReference>
<dbReference type="PANTHER" id="PTHR28133">
    <property type="entry name" value="REQUIRED FOR RESPIRATORY GROWTH PROTEIN 7, MITOCHONDRIAL"/>
    <property type="match status" value="1"/>
</dbReference>
<accession>A0A8K0ULM3</accession>
<dbReference type="GO" id="GO:0005739">
    <property type="term" value="C:mitochondrion"/>
    <property type="evidence" value="ECO:0007669"/>
    <property type="project" value="UniProtKB-SubCell"/>
</dbReference>
<keyword evidence="4" id="KW-1185">Reference proteome</keyword>
<dbReference type="Pfam" id="PF10356">
    <property type="entry name" value="RRG7"/>
    <property type="match status" value="1"/>
</dbReference>
<gene>
    <name evidence="3" type="ORF">BXZ70DRAFT_307810</name>
</gene>
<evidence type="ECO:0000313" key="3">
    <source>
        <dbReference type="EMBL" id="KAH8097048.1"/>
    </source>
</evidence>
<evidence type="ECO:0000256" key="2">
    <source>
        <dbReference type="ARBA" id="ARBA00023128"/>
    </source>
</evidence>
<reference evidence="3" key="1">
    <citation type="journal article" date="2021" name="New Phytol.">
        <title>Evolutionary innovations through gain and loss of genes in the ectomycorrhizal Boletales.</title>
        <authorList>
            <person name="Wu G."/>
            <person name="Miyauchi S."/>
            <person name="Morin E."/>
            <person name="Kuo A."/>
            <person name="Drula E."/>
            <person name="Varga T."/>
            <person name="Kohler A."/>
            <person name="Feng B."/>
            <person name="Cao Y."/>
            <person name="Lipzen A."/>
            <person name="Daum C."/>
            <person name="Hundley H."/>
            <person name="Pangilinan J."/>
            <person name="Johnson J."/>
            <person name="Barry K."/>
            <person name="LaButti K."/>
            <person name="Ng V."/>
            <person name="Ahrendt S."/>
            <person name="Min B."/>
            <person name="Choi I.G."/>
            <person name="Park H."/>
            <person name="Plett J.M."/>
            <person name="Magnuson J."/>
            <person name="Spatafora J.W."/>
            <person name="Nagy L.G."/>
            <person name="Henrissat B."/>
            <person name="Grigoriev I.V."/>
            <person name="Yang Z.L."/>
            <person name="Xu J."/>
            <person name="Martin F.M."/>
        </authorList>
    </citation>
    <scope>NUCLEOTIDE SEQUENCE</scope>
    <source>
        <strain evidence="3">KKN 215</strain>
    </source>
</reference>
<evidence type="ECO:0008006" key="5">
    <source>
        <dbReference type="Google" id="ProtNLM"/>
    </source>
</evidence>
<organism evidence="3 4">
    <name type="scientific">Cristinia sonorae</name>
    <dbReference type="NCBI Taxonomy" id="1940300"/>
    <lineage>
        <taxon>Eukaryota</taxon>
        <taxon>Fungi</taxon>
        <taxon>Dikarya</taxon>
        <taxon>Basidiomycota</taxon>
        <taxon>Agaricomycotina</taxon>
        <taxon>Agaricomycetes</taxon>
        <taxon>Agaricomycetidae</taxon>
        <taxon>Agaricales</taxon>
        <taxon>Pleurotineae</taxon>
        <taxon>Stephanosporaceae</taxon>
        <taxon>Cristinia</taxon>
    </lineage>
</organism>
<dbReference type="OrthoDB" id="20734at2759"/>
<dbReference type="InterPro" id="IPR018828">
    <property type="entry name" value="RRG7"/>
</dbReference>
<evidence type="ECO:0000313" key="4">
    <source>
        <dbReference type="Proteomes" id="UP000813824"/>
    </source>
</evidence>
<evidence type="ECO:0000256" key="1">
    <source>
        <dbReference type="ARBA" id="ARBA00004173"/>
    </source>
</evidence>
<name>A0A8K0ULM3_9AGAR</name>
<keyword evidence="2" id="KW-0496">Mitochondrion</keyword>
<dbReference type="EMBL" id="JAEVFJ010000021">
    <property type="protein sequence ID" value="KAH8097048.1"/>
    <property type="molecule type" value="Genomic_DNA"/>
</dbReference>
<proteinExistence type="predicted"/>
<sequence>MSINVLTNLRQSVRVPETTTKLSNVHRGLAFEKRSMNLLERCLSMSLRHVGGKSDGGVDLQGWWWVPTSNASGAATTTTSLSMDMPRRRIRVFAQCKAEKKKLGPHYVRELEGVLHRHRHLAASNQVNAPGGIDMVGLLISQSAFTKAALLHATSSVVPFLLLHIPPLSEEHQDGTLSDPSDSEIGSIVFNHALSHNSGPLRGEVEVRWEWSSQYGDKGGRPGLWWKGRRIPSRVPDGEQEGLEVQDKTRCNIRNTQYGTLHDVKE</sequence>
<dbReference type="AlphaFoldDB" id="A0A8K0ULM3"/>
<protein>
    <recommendedName>
        <fullName evidence="5">Restriction endonuclease type IV Mrr domain-containing protein</fullName>
    </recommendedName>
</protein>
<dbReference type="Proteomes" id="UP000813824">
    <property type="component" value="Unassembled WGS sequence"/>
</dbReference>
<comment type="subcellular location">
    <subcellularLocation>
        <location evidence="1">Mitochondrion</location>
    </subcellularLocation>
</comment>
<comment type="caution">
    <text evidence="3">The sequence shown here is derived from an EMBL/GenBank/DDBJ whole genome shotgun (WGS) entry which is preliminary data.</text>
</comment>